<gene>
    <name evidence="1" type="ORF">AWW68_19535</name>
</gene>
<keyword evidence="2" id="KW-1185">Reference proteome</keyword>
<proteinExistence type="predicted"/>
<dbReference type="STRING" id="333140.AWW68_19535"/>
<name>A0A150XCH5_9BACT</name>
<reference evidence="1 2" key="1">
    <citation type="submission" date="2016-01" db="EMBL/GenBank/DDBJ databases">
        <title>Genome sequencing of Roseivirga spongicola UST030701-084.</title>
        <authorList>
            <person name="Selvaratnam C."/>
            <person name="Thevarajoo S."/>
            <person name="Goh K.M."/>
            <person name="Ee R."/>
            <person name="Chan K.-G."/>
            <person name="Chong C.S."/>
        </authorList>
    </citation>
    <scope>NUCLEOTIDE SEQUENCE [LARGE SCALE GENOMIC DNA]</scope>
    <source>
        <strain evidence="1 2">UST030701-084</strain>
    </source>
</reference>
<evidence type="ECO:0000313" key="2">
    <source>
        <dbReference type="Proteomes" id="UP000075606"/>
    </source>
</evidence>
<sequence length="117" mass="13852">MNNKRPCNCQLEIEGCFCEWDDEDFSKLRTKELSLLCEKLNQKRTTTVMNNQKDQVNAFKKIREVLNGEHDEEVKLIATNEFMNHEDTVVIPIEKRRHAFVTSLTYRYTHNESGEEL</sequence>
<dbReference type="Proteomes" id="UP000075606">
    <property type="component" value="Unassembled WGS sequence"/>
</dbReference>
<dbReference type="EMBL" id="LRPC01000006">
    <property type="protein sequence ID" value="KYG76439.1"/>
    <property type="molecule type" value="Genomic_DNA"/>
</dbReference>
<protein>
    <submittedName>
        <fullName evidence="1">Uncharacterized protein</fullName>
    </submittedName>
</protein>
<evidence type="ECO:0000313" key="1">
    <source>
        <dbReference type="EMBL" id="KYG76439.1"/>
    </source>
</evidence>
<comment type="caution">
    <text evidence="1">The sequence shown here is derived from an EMBL/GenBank/DDBJ whole genome shotgun (WGS) entry which is preliminary data.</text>
</comment>
<organism evidence="1 2">
    <name type="scientific">Roseivirga spongicola</name>
    <dbReference type="NCBI Taxonomy" id="333140"/>
    <lineage>
        <taxon>Bacteria</taxon>
        <taxon>Pseudomonadati</taxon>
        <taxon>Bacteroidota</taxon>
        <taxon>Cytophagia</taxon>
        <taxon>Cytophagales</taxon>
        <taxon>Roseivirgaceae</taxon>
        <taxon>Roseivirga</taxon>
    </lineage>
</organism>
<accession>A0A150XCH5</accession>
<dbReference type="RefSeq" id="WP_068218967.1">
    <property type="nucleotide sequence ID" value="NZ_LRPC01000006.1"/>
</dbReference>
<dbReference type="AlphaFoldDB" id="A0A150XCH5"/>